<evidence type="ECO:0000256" key="1">
    <source>
        <dbReference type="SAM" id="MobiDB-lite"/>
    </source>
</evidence>
<dbReference type="Proteomes" id="UP000249619">
    <property type="component" value="Unassembled WGS sequence"/>
</dbReference>
<comment type="caution">
    <text evidence="3">The sequence shown here is derived from an EMBL/GenBank/DDBJ whole genome shotgun (WGS) entry which is preliminary data.</text>
</comment>
<dbReference type="InterPro" id="IPR012337">
    <property type="entry name" value="RNaseH-like_sf"/>
</dbReference>
<sequence>MANSTSWPIEPPSKTSICHVDYELGSSVANLAVVPIRITTTHETKDVQIPILSPNLRRKAITEYLTERGLEQRVAFQLGAHKNVASQIEDDADVQPINHLVFFESDSKCLKKLKNDSITHNTLSETVKVTKTAGGTVAQSRVRCSLALDQLENLPAQETKIIDYWKMINLLLLSRTKSTVPGMGLKPNVSITRTGSLLQEAISVSKKTGEAAQHTCMADAKITVRGDSAVNILFRTVLKLDPSHHKLRVETDLVAGVKGDTVVSDLAHNMFGRFISGSTNDQYLRQLRTALIGLDVVRTYAPSQESKLATETMTSGRSFSEGKAAITPPRKIKKNKPFSTLSDAQKNARASATKSKPDNNPQKIAQKFSDSIIVDLKPAGDVPRFWKNGVSYSVVKYLRTHYPNDFEGLKSPNLPLANIGKNAWVPLELLKTVGDSSTLQMIPLVGDMTALLQERRLHYHVDAQKAELSKFADALIHGLRSSHQASTAHPLIISDIDQSVRREYERYCLRRKVFSRHLTLFLVQRIRLLKYGIEPILQVLISSVVLYHGKLNDELRVLNVDMTFDAPVLILPDTNSLLFPPESNPDVKPFYESGLDTIIAIIDDQGRNKKDIRYIRAELQTFGNKKIGAIVQCMTRKELEVRAEKYKGTPARLPIGNLQRVNIMHGNINFAVQPLPPISTRKLLVVGAHISHPGSSSASSCPSVATLVGSVDDALVHYPGSARLQPTLRSSAWRNKQGPPKLKYEMNSKMVDIESMVVERVRAWIAKQGTAEAPHIVFYRHSNQEFDQKSIKDEMAAIRHACAQFDWSEGEATLGYILVNKNAHLASPYHSVQENEFATNAASEFQISAEGKKEAGYKYQYYVQKSPDDALSGHQYRTLTRHLNANYQPSKVGTVAIALPVHYAQKMAKRMYEYFHFAITNQYDMLSSVQRRLKHPAEEDATNDEQMAEMMNEYLLGYGTIEASIIPEPVRRNPWMKELDDKMFYL</sequence>
<evidence type="ECO:0000259" key="2">
    <source>
        <dbReference type="SMART" id="SM00950"/>
    </source>
</evidence>
<dbReference type="SMART" id="SM00950">
    <property type="entry name" value="Piwi"/>
    <property type="match status" value="1"/>
</dbReference>
<name>A0A364N8Y0_STELY</name>
<dbReference type="InterPro" id="IPR036397">
    <property type="entry name" value="RNaseH_sf"/>
</dbReference>
<evidence type="ECO:0000313" key="4">
    <source>
        <dbReference type="Proteomes" id="UP000249619"/>
    </source>
</evidence>
<dbReference type="InterPro" id="IPR003165">
    <property type="entry name" value="Piwi"/>
</dbReference>
<organism evidence="3 4">
    <name type="scientific">Stemphylium lycopersici</name>
    <name type="common">Tomato gray leaf spot disease fungus</name>
    <name type="synonym">Thyrospora lycopersici</name>
    <dbReference type="NCBI Taxonomy" id="183478"/>
    <lineage>
        <taxon>Eukaryota</taxon>
        <taxon>Fungi</taxon>
        <taxon>Dikarya</taxon>
        <taxon>Ascomycota</taxon>
        <taxon>Pezizomycotina</taxon>
        <taxon>Dothideomycetes</taxon>
        <taxon>Pleosporomycetidae</taxon>
        <taxon>Pleosporales</taxon>
        <taxon>Pleosporineae</taxon>
        <taxon>Pleosporaceae</taxon>
        <taxon>Stemphylium</taxon>
    </lineage>
</organism>
<feature type="region of interest" description="Disordered" evidence="1">
    <location>
        <begin position="305"/>
        <end position="362"/>
    </location>
</feature>
<dbReference type="PANTHER" id="PTHR22891">
    <property type="entry name" value="EUKARYOTIC TRANSLATION INITIATION FACTOR 2C"/>
    <property type="match status" value="1"/>
</dbReference>
<protein>
    <submittedName>
        <fullName evidence="3">Piwi-domain-containing protein</fullName>
    </submittedName>
</protein>
<dbReference type="SUPFAM" id="SSF53098">
    <property type="entry name" value="Ribonuclease H-like"/>
    <property type="match status" value="1"/>
</dbReference>
<dbReference type="AlphaFoldDB" id="A0A364N8Y0"/>
<feature type="domain" description="Piwi" evidence="2">
    <location>
        <begin position="597"/>
        <end position="916"/>
    </location>
</feature>
<dbReference type="GO" id="GO:0003676">
    <property type="term" value="F:nucleic acid binding"/>
    <property type="evidence" value="ECO:0007669"/>
    <property type="project" value="InterPro"/>
</dbReference>
<proteinExistence type="predicted"/>
<accession>A0A364N8Y0</accession>
<gene>
    <name evidence="3" type="ORF">DDE83_002802</name>
</gene>
<dbReference type="EMBL" id="QGDH01000030">
    <property type="protein sequence ID" value="RAR13765.1"/>
    <property type="molecule type" value="Genomic_DNA"/>
</dbReference>
<keyword evidence="4" id="KW-1185">Reference proteome</keyword>
<dbReference type="InterPro" id="IPR036085">
    <property type="entry name" value="PAZ_dom_sf"/>
</dbReference>
<dbReference type="STRING" id="183478.A0A364N8Y0"/>
<dbReference type="Gene3D" id="3.30.420.10">
    <property type="entry name" value="Ribonuclease H-like superfamily/Ribonuclease H"/>
    <property type="match status" value="1"/>
</dbReference>
<dbReference type="Pfam" id="PF02171">
    <property type="entry name" value="Piwi"/>
    <property type="match status" value="1"/>
</dbReference>
<reference evidence="4" key="1">
    <citation type="submission" date="2018-05" db="EMBL/GenBank/DDBJ databases">
        <title>Draft genome sequence of Stemphylium lycopersici strain CIDEFI 213.</title>
        <authorList>
            <person name="Medina R."/>
            <person name="Franco M.E.E."/>
            <person name="Lucentini C.G."/>
            <person name="Saparrat M.C.N."/>
            <person name="Balatti P.A."/>
        </authorList>
    </citation>
    <scope>NUCLEOTIDE SEQUENCE [LARGE SCALE GENOMIC DNA]</scope>
    <source>
        <strain evidence="4">CIDEFI 213</strain>
    </source>
</reference>
<evidence type="ECO:0000313" key="3">
    <source>
        <dbReference type="EMBL" id="RAR13765.1"/>
    </source>
</evidence>
<feature type="compositionally biased region" description="Polar residues" evidence="1">
    <location>
        <begin position="305"/>
        <end position="318"/>
    </location>
</feature>
<dbReference type="SUPFAM" id="SSF101690">
    <property type="entry name" value="PAZ domain"/>
    <property type="match status" value="1"/>
</dbReference>
<feature type="compositionally biased region" description="Polar residues" evidence="1">
    <location>
        <begin position="337"/>
        <end position="362"/>
    </location>
</feature>